<sequence length="186" mass="20781">MQRTLRQHRCYRGPASPVGDQDKSSFVTLLGLAGVSGGVAYAYYDPDVLPERVKKWLLIQEPEGRGMSPEEYERWRAKQSGFPIAGTLIETKKEGAEPAHSKDEENVEPPGMDVGLPVPHRDVSPDEMKASLGKLLAEARMNEAAFLADIQSNRIPMSAEDRQMLQAFKDEKARLKKQLKFLKSAK</sequence>
<feature type="coiled-coil region" evidence="1">
    <location>
        <begin position="158"/>
        <end position="185"/>
    </location>
</feature>
<dbReference type="AlphaFoldDB" id="A0AAV0UQK3"/>
<feature type="compositionally biased region" description="Basic and acidic residues" evidence="2">
    <location>
        <begin position="90"/>
        <end position="104"/>
    </location>
</feature>
<evidence type="ECO:0000313" key="4">
    <source>
        <dbReference type="Proteomes" id="UP001162031"/>
    </source>
</evidence>
<keyword evidence="4" id="KW-1185">Reference proteome</keyword>
<comment type="caution">
    <text evidence="3">The sequence shown here is derived from an EMBL/GenBank/DDBJ whole genome shotgun (WGS) entry which is preliminary data.</text>
</comment>
<feature type="region of interest" description="Disordered" evidence="2">
    <location>
        <begin position="90"/>
        <end position="125"/>
    </location>
</feature>
<feature type="region of interest" description="Disordered" evidence="2">
    <location>
        <begin position="1"/>
        <end position="22"/>
    </location>
</feature>
<dbReference type="EMBL" id="CANTFL010001387">
    <property type="protein sequence ID" value="CAI5738732.1"/>
    <property type="molecule type" value="Genomic_DNA"/>
</dbReference>
<evidence type="ECO:0000256" key="1">
    <source>
        <dbReference type="SAM" id="Coils"/>
    </source>
</evidence>
<dbReference type="Proteomes" id="UP001162031">
    <property type="component" value="Unassembled WGS sequence"/>
</dbReference>
<accession>A0AAV0UQK3</accession>
<organism evidence="3 4">
    <name type="scientific">Hyaloperonospora brassicae</name>
    <name type="common">Brassica downy mildew</name>
    <name type="synonym">Peronospora brassicae</name>
    <dbReference type="NCBI Taxonomy" id="162125"/>
    <lineage>
        <taxon>Eukaryota</taxon>
        <taxon>Sar</taxon>
        <taxon>Stramenopiles</taxon>
        <taxon>Oomycota</taxon>
        <taxon>Peronosporomycetes</taxon>
        <taxon>Peronosporales</taxon>
        <taxon>Peronosporaceae</taxon>
        <taxon>Hyaloperonospora</taxon>
    </lineage>
</organism>
<gene>
    <name evidence="3" type="ORF">HBR001_LOCUS7584</name>
</gene>
<protein>
    <submittedName>
        <fullName evidence="3">Uncharacterized protein</fullName>
    </submittedName>
</protein>
<name>A0AAV0UQK3_HYABA</name>
<reference evidence="3" key="1">
    <citation type="submission" date="2022-12" db="EMBL/GenBank/DDBJ databases">
        <authorList>
            <person name="Webb A."/>
        </authorList>
    </citation>
    <scope>NUCLEOTIDE SEQUENCE</scope>
    <source>
        <strain evidence="3">Hp1</strain>
    </source>
</reference>
<proteinExistence type="predicted"/>
<feature type="compositionally biased region" description="Basic residues" evidence="2">
    <location>
        <begin position="1"/>
        <end position="11"/>
    </location>
</feature>
<keyword evidence="1" id="KW-0175">Coiled coil</keyword>
<evidence type="ECO:0000256" key="2">
    <source>
        <dbReference type="SAM" id="MobiDB-lite"/>
    </source>
</evidence>
<evidence type="ECO:0000313" key="3">
    <source>
        <dbReference type="EMBL" id="CAI5738732.1"/>
    </source>
</evidence>